<protein>
    <recommendedName>
        <fullName evidence="5">RxLR effector protein</fullName>
    </recommendedName>
</protein>
<comment type="caution">
    <text evidence="7">The sequence shown here is derived from an EMBL/GenBank/DDBJ whole genome shotgun (WGS) entry which is preliminary data.</text>
</comment>
<evidence type="ECO:0000256" key="4">
    <source>
        <dbReference type="ARBA" id="ARBA00022729"/>
    </source>
</evidence>
<evidence type="ECO:0000313" key="8">
    <source>
        <dbReference type="Proteomes" id="UP000693981"/>
    </source>
</evidence>
<gene>
    <name evidence="7" type="ORF">PHYBOEH_006190</name>
</gene>
<organism evidence="7 8">
    <name type="scientific">Phytophthora boehmeriae</name>
    <dbReference type="NCBI Taxonomy" id="109152"/>
    <lineage>
        <taxon>Eukaryota</taxon>
        <taxon>Sar</taxon>
        <taxon>Stramenopiles</taxon>
        <taxon>Oomycota</taxon>
        <taxon>Peronosporomycetes</taxon>
        <taxon>Peronosporales</taxon>
        <taxon>Peronosporaceae</taxon>
        <taxon>Phytophthora</taxon>
    </lineage>
</organism>
<dbReference type="Proteomes" id="UP000693981">
    <property type="component" value="Unassembled WGS sequence"/>
</dbReference>
<comment type="similarity">
    <text evidence="2 5">Belongs to the RxLR effector family.</text>
</comment>
<evidence type="ECO:0000256" key="5">
    <source>
        <dbReference type="RuleBase" id="RU367124"/>
    </source>
</evidence>
<dbReference type="AlphaFoldDB" id="A0A8T1WGX3"/>
<feature type="signal peptide" evidence="5">
    <location>
        <begin position="1"/>
        <end position="23"/>
    </location>
</feature>
<dbReference type="Pfam" id="PF16810">
    <property type="entry name" value="RXLR"/>
    <property type="match status" value="1"/>
</dbReference>
<reference evidence="7" key="1">
    <citation type="submission" date="2021-02" db="EMBL/GenBank/DDBJ databases">
        <authorList>
            <person name="Palmer J.M."/>
        </authorList>
    </citation>
    <scope>NUCLEOTIDE SEQUENCE</scope>
    <source>
        <strain evidence="7">SCRP23</strain>
    </source>
</reference>
<proteinExistence type="inferred from homology"/>
<evidence type="ECO:0000256" key="1">
    <source>
        <dbReference type="ARBA" id="ARBA00004613"/>
    </source>
</evidence>
<feature type="region of interest" description="Disordered" evidence="6">
    <location>
        <begin position="32"/>
        <end position="62"/>
    </location>
</feature>
<keyword evidence="3 5" id="KW-0964">Secreted</keyword>
<feature type="chain" id="PRO_5035960225" description="RxLR effector protein" evidence="5">
    <location>
        <begin position="24"/>
        <end position="98"/>
    </location>
</feature>
<dbReference type="EMBL" id="JAGDFL010000325">
    <property type="protein sequence ID" value="KAG7393067.1"/>
    <property type="molecule type" value="Genomic_DNA"/>
</dbReference>
<dbReference type="InterPro" id="IPR031825">
    <property type="entry name" value="RXLR"/>
</dbReference>
<name>A0A8T1WGX3_9STRA</name>
<keyword evidence="8" id="KW-1185">Reference proteome</keyword>
<feature type="compositionally biased region" description="Basic and acidic residues" evidence="6">
    <location>
        <begin position="43"/>
        <end position="55"/>
    </location>
</feature>
<comment type="subcellular location">
    <subcellularLocation>
        <location evidence="1 5">Secreted</location>
    </subcellularLocation>
</comment>
<evidence type="ECO:0000256" key="3">
    <source>
        <dbReference type="ARBA" id="ARBA00022525"/>
    </source>
</evidence>
<evidence type="ECO:0000313" key="7">
    <source>
        <dbReference type="EMBL" id="KAG7393067.1"/>
    </source>
</evidence>
<accession>A0A8T1WGX3</accession>
<dbReference type="GO" id="GO:0005576">
    <property type="term" value="C:extracellular region"/>
    <property type="evidence" value="ECO:0007669"/>
    <property type="project" value="UniProtKB-SubCell"/>
</dbReference>
<sequence>MRALYVLLMTAAALLVGSHVSLAATTSDQSNLVNTSAGVNDGSENRFFRAHRTPDGDGNDENEIADYEKEERGKLPKFTAFEKSQHSNQKTMYETFPK</sequence>
<comment type="function">
    <text evidence="5">Effector that suppresses plant defense responses during pathogen infection.</text>
</comment>
<keyword evidence="4 5" id="KW-0732">Signal</keyword>
<evidence type="ECO:0000256" key="6">
    <source>
        <dbReference type="SAM" id="MobiDB-lite"/>
    </source>
</evidence>
<comment type="domain">
    <text evidence="5">The RxLR-dEER motif acts to carry the protein into the host cell cytoplasm through binding to cell surface phosphatidylinositol-3-phosphate.</text>
</comment>
<evidence type="ECO:0000256" key="2">
    <source>
        <dbReference type="ARBA" id="ARBA00010400"/>
    </source>
</evidence>